<gene>
    <name evidence="1" type="ORF">GALL_273820</name>
</gene>
<reference evidence="1" key="1">
    <citation type="submission" date="2016-10" db="EMBL/GenBank/DDBJ databases">
        <title>Sequence of Gallionella enrichment culture.</title>
        <authorList>
            <person name="Poehlein A."/>
            <person name="Muehling M."/>
            <person name="Daniel R."/>
        </authorList>
    </citation>
    <scope>NUCLEOTIDE SEQUENCE</scope>
</reference>
<dbReference type="PIRSF" id="PIRSF027386">
    <property type="entry name" value="UCP027386_ABC_sbc_TM0202"/>
    <property type="match status" value="1"/>
</dbReference>
<dbReference type="PROSITE" id="PS51257">
    <property type="entry name" value="PROKAR_LIPOPROTEIN"/>
    <property type="match status" value="1"/>
</dbReference>
<name>A0A1J5R445_9ZZZZ</name>
<dbReference type="Gene3D" id="3.40.190.10">
    <property type="entry name" value="Periplasmic binding protein-like II"/>
    <property type="match status" value="2"/>
</dbReference>
<dbReference type="EMBL" id="MLJW01000282">
    <property type="protein sequence ID" value="OIQ90718.1"/>
    <property type="molecule type" value="Genomic_DNA"/>
</dbReference>
<dbReference type="PANTHER" id="PTHR30024:SF46">
    <property type="entry name" value="ABC TRANSPORTER, SUBSTRATE-BINDING LIPOPROTEIN"/>
    <property type="match status" value="1"/>
</dbReference>
<dbReference type="InterPro" id="IPR027024">
    <property type="entry name" value="UCP027386_ABC_sbc_TM0202"/>
</dbReference>
<accession>A0A1J5R445</accession>
<evidence type="ECO:0000313" key="1">
    <source>
        <dbReference type="EMBL" id="OIQ90718.1"/>
    </source>
</evidence>
<proteinExistence type="predicted"/>
<dbReference type="Pfam" id="PF12974">
    <property type="entry name" value="Phosphonate-bd"/>
    <property type="match status" value="1"/>
</dbReference>
<comment type="caution">
    <text evidence="1">The sequence shown here is derived from an EMBL/GenBank/DDBJ whole genome shotgun (WGS) entry which is preliminary data.</text>
</comment>
<dbReference type="PANTHER" id="PTHR30024">
    <property type="entry name" value="ALIPHATIC SULFONATES-BINDING PROTEIN-RELATED"/>
    <property type="match status" value="1"/>
</dbReference>
<sequence>MKRLASALTGVMLMAALVSGCSSISPSAASTPSASVAETPAARTTIRIASLKGPTTMGLVKLMSDAKAGKGKQDYQVTMYGTPDEIVPLIAKGEVDVALLPANLASVLYNKTKTASGSQLEVAAINTLGMLEVVEAGNTIHSVADLKGKTIYSTGKGASPEYVLDYLLEKNGIDPAKDVNVQFTSEATELAATLATKPNAIGVLPQPYVTVLKSKNPAIRTALSLTDEWAKVTPDSQMVTGVVAVRTAFATAHQAAFNDFLTDYKASTTFTNAEPAKAAPLIAAAGIVPTAAIAETAIPACHITDIEGSQLTSTLNGYLKVLFTADPASVGGSMPGDDFYYSR</sequence>
<dbReference type="AlphaFoldDB" id="A0A1J5R445"/>
<organism evidence="1">
    <name type="scientific">mine drainage metagenome</name>
    <dbReference type="NCBI Taxonomy" id="410659"/>
    <lineage>
        <taxon>unclassified sequences</taxon>
        <taxon>metagenomes</taxon>
        <taxon>ecological metagenomes</taxon>
    </lineage>
</organism>
<protein>
    <submittedName>
        <fullName evidence="1">ABC transporter, phosphonate, periplasmic substrate-binding protein</fullName>
    </submittedName>
</protein>
<dbReference type="SUPFAM" id="SSF53850">
    <property type="entry name" value="Periplasmic binding protein-like II"/>
    <property type="match status" value="1"/>
</dbReference>